<accession>A0A6N7XE85</accession>
<dbReference type="InterPro" id="IPR045865">
    <property type="entry name" value="ACT-like_dom_sf"/>
</dbReference>
<keyword evidence="2" id="KW-1185">Reference proteome</keyword>
<gene>
    <name evidence="1" type="ORF">FYJ71_01840</name>
</gene>
<sequence>MEKRVAVISAVLDNPVKSQSDFNSIVSEYKDIVRGRMGLPFPEEGISVVSITVIGTMDDINELTGKIGAIDSVSVKAAVSKKELD</sequence>
<dbReference type="EMBL" id="VUNE01000001">
    <property type="protein sequence ID" value="MST61714.1"/>
    <property type="molecule type" value="Genomic_DNA"/>
</dbReference>
<dbReference type="Proteomes" id="UP000440713">
    <property type="component" value="Unassembled WGS sequence"/>
</dbReference>
<name>A0A6N7XE85_9FIRM</name>
<evidence type="ECO:0000313" key="1">
    <source>
        <dbReference type="EMBL" id="MST61714.1"/>
    </source>
</evidence>
<reference evidence="1 2" key="1">
    <citation type="submission" date="2019-08" db="EMBL/GenBank/DDBJ databases">
        <title>In-depth cultivation of the pig gut microbiome towards novel bacterial diversity and tailored functional studies.</title>
        <authorList>
            <person name="Wylensek D."/>
            <person name="Hitch T.C.A."/>
            <person name="Clavel T."/>
        </authorList>
    </citation>
    <scope>NUCLEOTIDE SEQUENCE [LARGE SCALE GENOMIC DNA]</scope>
    <source>
        <strain evidence="1 2">WCA-SAB-591-4A-A</strain>
    </source>
</reference>
<dbReference type="InterPro" id="IPR023860">
    <property type="entry name" value="FeFe-hyd_TM1266"/>
</dbReference>
<protein>
    <submittedName>
        <fullName evidence="1">Iron-only hydrogenase system regulator</fullName>
    </submittedName>
</protein>
<dbReference type="NCBIfam" id="TIGR03959">
    <property type="entry name" value="hyd_TM1266"/>
    <property type="match status" value="1"/>
</dbReference>
<dbReference type="Gene3D" id="3.30.70.1150">
    <property type="entry name" value="ACT-like. Chain A, domain 2"/>
    <property type="match status" value="1"/>
</dbReference>
<dbReference type="SUPFAM" id="SSF55021">
    <property type="entry name" value="ACT-like"/>
    <property type="match status" value="1"/>
</dbReference>
<comment type="caution">
    <text evidence="1">The sequence shown here is derived from an EMBL/GenBank/DDBJ whole genome shotgun (WGS) entry which is preliminary data.</text>
</comment>
<dbReference type="Pfam" id="PF21699">
    <property type="entry name" value="TM1266-like"/>
    <property type="match status" value="1"/>
</dbReference>
<dbReference type="AlphaFoldDB" id="A0A6N7XE85"/>
<dbReference type="RefSeq" id="WP_154537104.1">
    <property type="nucleotide sequence ID" value="NZ_JAQYHJ010000063.1"/>
</dbReference>
<evidence type="ECO:0000313" key="2">
    <source>
        <dbReference type="Proteomes" id="UP000440713"/>
    </source>
</evidence>
<proteinExistence type="predicted"/>
<organism evidence="1 2">
    <name type="scientific">Peptostreptococcus porci</name>
    <dbReference type="NCBI Taxonomy" id="2652282"/>
    <lineage>
        <taxon>Bacteria</taxon>
        <taxon>Bacillati</taxon>
        <taxon>Bacillota</taxon>
        <taxon>Clostridia</taxon>
        <taxon>Peptostreptococcales</taxon>
        <taxon>Peptostreptococcaceae</taxon>
        <taxon>Peptostreptococcus</taxon>
    </lineage>
</organism>
<dbReference type="InterPro" id="IPR027271">
    <property type="entry name" value="Acetolactate_synth/TF_NikR_C"/>
</dbReference>